<dbReference type="InterPro" id="IPR051519">
    <property type="entry name" value="PDE6D_unc-119_myristoyl-bd"/>
</dbReference>
<dbReference type="Pfam" id="PF05351">
    <property type="entry name" value="GMP_PDE_delta"/>
    <property type="match status" value="1"/>
</dbReference>
<gene>
    <name evidence="7" type="ORF">AKAME5_001313500</name>
</gene>
<dbReference type="GO" id="GO:0008289">
    <property type="term" value="F:lipid binding"/>
    <property type="evidence" value="ECO:0007669"/>
    <property type="project" value="UniProtKB-KW"/>
</dbReference>
<reference evidence="7" key="1">
    <citation type="submission" date="2022-08" db="EMBL/GenBank/DDBJ databases">
        <title>Genome sequencing of akame (Lates japonicus).</title>
        <authorList>
            <person name="Hashiguchi Y."/>
            <person name="Takahashi H."/>
        </authorList>
    </citation>
    <scope>NUCLEOTIDE SEQUENCE</scope>
    <source>
        <strain evidence="7">Kochi</strain>
    </source>
</reference>
<proteinExistence type="inferred from homology"/>
<evidence type="ECO:0000256" key="5">
    <source>
        <dbReference type="SAM" id="MobiDB-lite"/>
    </source>
</evidence>
<evidence type="ECO:0000256" key="4">
    <source>
        <dbReference type="ARBA" id="ARBA00023121"/>
    </source>
</evidence>
<dbReference type="GO" id="GO:0007399">
    <property type="term" value="P:nervous system development"/>
    <property type="evidence" value="ECO:0007669"/>
    <property type="project" value="TreeGrafter"/>
</dbReference>
<protein>
    <submittedName>
        <fullName evidence="7">Protein unc-119 homolog A-like protein</fullName>
    </submittedName>
</protein>
<keyword evidence="2" id="KW-0813">Transport</keyword>
<dbReference type="GO" id="GO:0042953">
    <property type="term" value="P:lipoprotein transport"/>
    <property type="evidence" value="ECO:0007669"/>
    <property type="project" value="TreeGrafter"/>
</dbReference>
<dbReference type="PANTHER" id="PTHR12951:SF6">
    <property type="entry name" value="PROTEIN UNC-119 HOMOLOG B"/>
    <property type="match status" value="1"/>
</dbReference>
<evidence type="ECO:0000256" key="1">
    <source>
        <dbReference type="ARBA" id="ARBA00008102"/>
    </source>
</evidence>
<dbReference type="InterPro" id="IPR037036">
    <property type="entry name" value="PDED_dom_sf"/>
</dbReference>
<evidence type="ECO:0000256" key="3">
    <source>
        <dbReference type="ARBA" id="ARBA00022927"/>
    </source>
</evidence>
<dbReference type="GO" id="GO:0005813">
    <property type="term" value="C:centrosome"/>
    <property type="evidence" value="ECO:0007669"/>
    <property type="project" value="TreeGrafter"/>
</dbReference>
<dbReference type="GO" id="GO:0045171">
    <property type="term" value="C:intercellular bridge"/>
    <property type="evidence" value="ECO:0007669"/>
    <property type="project" value="TreeGrafter"/>
</dbReference>
<keyword evidence="3" id="KW-0653">Protein transport</keyword>
<feature type="compositionally biased region" description="Acidic residues" evidence="5">
    <location>
        <begin position="1"/>
        <end position="13"/>
    </location>
</feature>
<dbReference type="Proteomes" id="UP001279410">
    <property type="component" value="Unassembled WGS sequence"/>
</dbReference>
<sequence>MESQEETTTENGEELFQTQNGDSEEQQEEGWGTDDEMVVDGGMEDWNGFITGGATLGEEREGEVVAEWRPGEPVTPQHVLWLNTYTKDYLCSPADNIYNINFSRFKIRDLSSGVVILDMKKQCPTEIQDVIELDTNRFIRYHFSPAFLTLREIGATLEFTVGSKALNRFRLIERHFFRNLLLKTFDFEIGFCIPHSRNTCEHIYCLPDLDPDTVEDMIANPFETRSDSFYFVNNKLIMHHKAEYSFAPQREADTSSKQENDAANLLLLKAGLVVHGDWPPGLSWSSLRSSAAFVYGQQVRGEVDWILALVFSMLMYCQLLCAEMQHLD</sequence>
<dbReference type="GO" id="GO:0000922">
    <property type="term" value="C:spindle pole"/>
    <property type="evidence" value="ECO:0007669"/>
    <property type="project" value="TreeGrafter"/>
</dbReference>
<evidence type="ECO:0000259" key="6">
    <source>
        <dbReference type="Pfam" id="PF05351"/>
    </source>
</evidence>
<dbReference type="GO" id="GO:0007601">
    <property type="term" value="P:visual perception"/>
    <property type="evidence" value="ECO:0007669"/>
    <property type="project" value="TreeGrafter"/>
</dbReference>
<evidence type="ECO:0000313" key="8">
    <source>
        <dbReference type="Proteomes" id="UP001279410"/>
    </source>
</evidence>
<dbReference type="FunFam" id="2.70.50.40:FF:000004">
    <property type="entry name" value="protein unc-119 homolog A isoform X3"/>
    <property type="match status" value="1"/>
</dbReference>
<keyword evidence="4" id="KW-0446">Lipid-binding</keyword>
<dbReference type="GO" id="GO:0051233">
    <property type="term" value="C:spindle midzone"/>
    <property type="evidence" value="ECO:0007669"/>
    <property type="project" value="TreeGrafter"/>
</dbReference>
<dbReference type="GO" id="GO:0000281">
    <property type="term" value="P:mitotic cytokinesis"/>
    <property type="evidence" value="ECO:0007669"/>
    <property type="project" value="TreeGrafter"/>
</dbReference>
<dbReference type="GO" id="GO:2001287">
    <property type="term" value="P:negative regulation of caveolin-mediated endocytosis"/>
    <property type="evidence" value="ECO:0007669"/>
    <property type="project" value="TreeGrafter"/>
</dbReference>
<feature type="domain" description="GMP phosphodiesterase delta subunit" evidence="6">
    <location>
        <begin position="95"/>
        <end position="246"/>
    </location>
</feature>
<keyword evidence="8" id="KW-1185">Reference proteome</keyword>
<dbReference type="Gene3D" id="2.70.50.40">
    <property type="entry name" value="GMP phosphodiesterase, delta subunit"/>
    <property type="match status" value="1"/>
</dbReference>
<dbReference type="GO" id="GO:1900186">
    <property type="term" value="P:negative regulation of clathrin-dependent endocytosis"/>
    <property type="evidence" value="ECO:0007669"/>
    <property type="project" value="TreeGrafter"/>
</dbReference>
<dbReference type="AlphaFoldDB" id="A0AAD3RAP9"/>
<comment type="caution">
    <text evidence="7">The sequence shown here is derived from an EMBL/GenBank/DDBJ whole genome shotgun (WGS) entry which is preliminary data.</text>
</comment>
<accession>A0AAD3RAP9</accession>
<dbReference type="PANTHER" id="PTHR12951">
    <property type="entry name" value="RETINAL PROTEIN 4"/>
    <property type="match status" value="1"/>
</dbReference>
<evidence type="ECO:0000256" key="2">
    <source>
        <dbReference type="ARBA" id="ARBA00022448"/>
    </source>
</evidence>
<organism evidence="7 8">
    <name type="scientific">Lates japonicus</name>
    <name type="common">Japanese lates</name>
    <dbReference type="NCBI Taxonomy" id="270547"/>
    <lineage>
        <taxon>Eukaryota</taxon>
        <taxon>Metazoa</taxon>
        <taxon>Chordata</taxon>
        <taxon>Craniata</taxon>
        <taxon>Vertebrata</taxon>
        <taxon>Euteleostomi</taxon>
        <taxon>Actinopterygii</taxon>
        <taxon>Neopterygii</taxon>
        <taxon>Teleostei</taxon>
        <taxon>Neoteleostei</taxon>
        <taxon>Acanthomorphata</taxon>
        <taxon>Carangaria</taxon>
        <taxon>Carangaria incertae sedis</taxon>
        <taxon>Centropomidae</taxon>
        <taxon>Lates</taxon>
    </lineage>
</organism>
<dbReference type="SUPFAM" id="SSF81296">
    <property type="entry name" value="E set domains"/>
    <property type="match status" value="1"/>
</dbReference>
<dbReference type="InterPro" id="IPR008015">
    <property type="entry name" value="PDED_dom"/>
</dbReference>
<feature type="compositionally biased region" description="Acidic residues" evidence="5">
    <location>
        <begin position="22"/>
        <end position="36"/>
    </location>
</feature>
<dbReference type="EMBL" id="BRZM01000044">
    <property type="protein sequence ID" value="GLD61306.1"/>
    <property type="molecule type" value="Genomic_DNA"/>
</dbReference>
<comment type="similarity">
    <text evidence="1">Belongs to the PDE6D/unc-119 family.</text>
</comment>
<evidence type="ECO:0000313" key="7">
    <source>
        <dbReference type="EMBL" id="GLD61306.1"/>
    </source>
</evidence>
<name>A0AAD3RAP9_LATJO</name>
<dbReference type="InterPro" id="IPR014756">
    <property type="entry name" value="Ig_E-set"/>
</dbReference>
<feature type="region of interest" description="Disordered" evidence="5">
    <location>
        <begin position="1"/>
        <end position="36"/>
    </location>
</feature>